<dbReference type="Proteomes" id="UP000077275">
    <property type="component" value="Unassembled WGS sequence"/>
</dbReference>
<reference evidence="2 3" key="1">
    <citation type="submission" date="2016-04" db="EMBL/GenBank/DDBJ databases">
        <title>Genome sequence of Methanobrevibacter cuticularis DSM 11139.</title>
        <authorList>
            <person name="Poehlein A."/>
            <person name="Seedorf H."/>
            <person name="Daniel R."/>
        </authorList>
    </citation>
    <scope>NUCLEOTIDE SEQUENCE [LARGE SCALE GENOMIC DNA]</scope>
    <source>
        <strain evidence="2 3">DSM 11139</strain>
    </source>
</reference>
<dbReference type="EMBL" id="LWMW01000136">
    <property type="protein sequence ID" value="KZX15016.1"/>
    <property type="molecule type" value="Genomic_DNA"/>
</dbReference>
<accession>A0A166CZ14</accession>
<gene>
    <name evidence="2" type="ORF">MBCUT_18180</name>
</gene>
<dbReference type="Gene3D" id="3.30.110.70">
    <property type="entry name" value="Hypothetical protein apc22750. Chain B"/>
    <property type="match status" value="1"/>
</dbReference>
<organism evidence="2 3">
    <name type="scientific">Methanobrevibacter cuticularis</name>
    <dbReference type="NCBI Taxonomy" id="47311"/>
    <lineage>
        <taxon>Archaea</taxon>
        <taxon>Methanobacteriati</taxon>
        <taxon>Methanobacteriota</taxon>
        <taxon>Methanomada group</taxon>
        <taxon>Methanobacteria</taxon>
        <taxon>Methanobacteriales</taxon>
        <taxon>Methanobacteriaceae</taxon>
        <taxon>Methanobrevibacter</taxon>
    </lineage>
</organism>
<evidence type="ECO:0008006" key="4">
    <source>
        <dbReference type="Google" id="ProtNLM"/>
    </source>
</evidence>
<evidence type="ECO:0000313" key="3">
    <source>
        <dbReference type="Proteomes" id="UP000077275"/>
    </source>
</evidence>
<proteinExistence type="predicted"/>
<comment type="caution">
    <text evidence="2">The sequence shown here is derived from an EMBL/GenBank/DDBJ whole genome shotgun (WGS) entry which is preliminary data.</text>
</comment>
<keyword evidence="1" id="KW-1133">Transmembrane helix</keyword>
<dbReference type="OrthoDB" id="78231at2157"/>
<keyword evidence="3" id="KW-1185">Reference proteome</keyword>
<name>A0A166CZ14_9EURY</name>
<protein>
    <recommendedName>
        <fullName evidence="4">Heavy-metal-binding protein</fullName>
    </recommendedName>
</protein>
<feature type="transmembrane region" description="Helical" evidence="1">
    <location>
        <begin position="15"/>
        <end position="36"/>
    </location>
</feature>
<evidence type="ECO:0000256" key="1">
    <source>
        <dbReference type="SAM" id="Phobius"/>
    </source>
</evidence>
<feature type="transmembrane region" description="Helical" evidence="1">
    <location>
        <begin position="42"/>
        <end position="63"/>
    </location>
</feature>
<evidence type="ECO:0000313" key="2">
    <source>
        <dbReference type="EMBL" id="KZX15016.1"/>
    </source>
</evidence>
<sequence>MILAEYRKEEIKKKLIAIFCIVIGTLIGIISLFLFYLFDISIFGFNIGLILCPVMAGYVETYLAERYYGKTTGAVSAFILFIVTVLYGFIFINTGLGFNIISIGSAAVILQAAFPTLVNYFIIVVILGIISYFLGIFIRLLNFIHILTRKAYFILIGKEYVKKKGKMDYKEEKRSVDINNLGILFLSTTSEPNREIKEFSGFYEGEILIQHSKKLIDSTQDHGNVSLLKSLQKAQEQAIINLSDSAKKDKCNAILDLSIEFNRLGGLKEDSIYVVARGTGVRLE</sequence>
<feature type="transmembrane region" description="Helical" evidence="1">
    <location>
        <begin position="118"/>
        <end position="141"/>
    </location>
</feature>
<dbReference type="PATRIC" id="fig|47311.3.peg.1975"/>
<keyword evidence="1" id="KW-0472">Membrane</keyword>
<dbReference type="InterPro" id="IPR035439">
    <property type="entry name" value="UPF0145_dom_sf"/>
</dbReference>
<keyword evidence="1" id="KW-0812">Transmembrane</keyword>
<dbReference type="AlphaFoldDB" id="A0A166CZ14"/>
<dbReference type="RefSeq" id="WP_067260348.1">
    <property type="nucleotide sequence ID" value="NZ_LWMW01000136.1"/>
</dbReference>
<feature type="transmembrane region" description="Helical" evidence="1">
    <location>
        <begin position="75"/>
        <end position="98"/>
    </location>
</feature>
<dbReference type="SUPFAM" id="SSF117782">
    <property type="entry name" value="YbjQ-like"/>
    <property type="match status" value="1"/>
</dbReference>